<dbReference type="InterPro" id="IPR003715">
    <property type="entry name" value="Poly_export_N"/>
</dbReference>
<comment type="subcellular location">
    <subcellularLocation>
        <location evidence="1">Cell outer membrane</location>
        <topology evidence="1">Multi-pass membrane protein</topology>
    </subcellularLocation>
</comment>
<evidence type="ECO:0000256" key="8">
    <source>
        <dbReference type="ARBA" id="ARBA00023047"/>
    </source>
</evidence>
<keyword evidence="3" id="KW-0813">Transport</keyword>
<keyword evidence="4" id="KW-1134">Transmembrane beta strand</keyword>
<sequence length="350" mass="36916">MPEMVPLAVPGGDGASAAKQLPVPVREINISLLRAQRETPEGAATADLTALMDEPPAPYLIGPGDVLQITVWDHPELAPAESGSAQGAGAQRAADPAAGFVVSGDGDVQFPYIGKLKVAGLTTEDAQDVVMRALTIFKKPQVTVRVASFRSKQVYVDGEVHTPGVQPINDVPMTLYEALNRAGGLLPTADESRLDLIRDGKSYPIDLTAMLERNISGSQILLRDRDVLRVTSRDQNGAYVMGEVNKPIFATPQHDGKLTLGDALAQAGSLNSSSGDAAQIFVIRGSSSATPEVYRLNAASPVAMVVANQFQLQPKDVVYIDGNGLVRFSRVLSLLLPGINAGMTGAVVTK</sequence>
<dbReference type="Gene3D" id="3.30.1950.10">
    <property type="entry name" value="wza like domain"/>
    <property type="match status" value="1"/>
</dbReference>
<keyword evidence="6" id="KW-0812">Transmembrane</keyword>
<evidence type="ECO:0000256" key="14">
    <source>
        <dbReference type="ARBA" id="ARBA00023288"/>
    </source>
</evidence>
<dbReference type="KEGG" id="buz:AYM40_25195"/>
<feature type="domain" description="SLBB" evidence="16">
    <location>
        <begin position="152"/>
        <end position="230"/>
    </location>
</feature>
<evidence type="ECO:0000313" key="18">
    <source>
        <dbReference type="Proteomes" id="UP000076852"/>
    </source>
</evidence>
<gene>
    <name evidence="17" type="ORF">AYM40_25195</name>
</gene>
<dbReference type="Pfam" id="PF22461">
    <property type="entry name" value="SLBB_2"/>
    <property type="match status" value="2"/>
</dbReference>
<keyword evidence="13" id="KW-0998">Cell outer membrane</keyword>
<evidence type="ECO:0000256" key="9">
    <source>
        <dbReference type="ARBA" id="ARBA00023065"/>
    </source>
</evidence>
<keyword evidence="7" id="KW-0732">Signal</keyword>
<evidence type="ECO:0000259" key="15">
    <source>
        <dbReference type="Pfam" id="PF02563"/>
    </source>
</evidence>
<evidence type="ECO:0000259" key="16">
    <source>
        <dbReference type="Pfam" id="PF22461"/>
    </source>
</evidence>
<dbReference type="AlphaFoldDB" id="A0A160FWJ7"/>
<keyword evidence="10" id="KW-0626">Porin</keyword>
<dbReference type="Proteomes" id="UP000076852">
    <property type="component" value="Chromosome 2"/>
</dbReference>
<evidence type="ECO:0000256" key="10">
    <source>
        <dbReference type="ARBA" id="ARBA00023114"/>
    </source>
</evidence>
<feature type="domain" description="SLBB" evidence="16">
    <location>
        <begin position="238"/>
        <end position="320"/>
    </location>
</feature>
<evidence type="ECO:0000256" key="5">
    <source>
        <dbReference type="ARBA" id="ARBA00022597"/>
    </source>
</evidence>
<name>A0A160FWJ7_9BURK</name>
<dbReference type="InterPro" id="IPR049712">
    <property type="entry name" value="Poly_export"/>
</dbReference>
<dbReference type="GO" id="GO:0006811">
    <property type="term" value="P:monoatomic ion transport"/>
    <property type="evidence" value="ECO:0007669"/>
    <property type="project" value="UniProtKB-KW"/>
</dbReference>
<evidence type="ECO:0000256" key="4">
    <source>
        <dbReference type="ARBA" id="ARBA00022452"/>
    </source>
</evidence>
<comment type="similarity">
    <text evidence="2">Belongs to the BexD/CtrA/VexA family.</text>
</comment>
<accession>A0A160FWJ7</accession>
<evidence type="ECO:0000313" key="17">
    <source>
        <dbReference type="EMBL" id="ANB77486.1"/>
    </source>
</evidence>
<keyword evidence="18" id="KW-1185">Reference proteome</keyword>
<evidence type="ECO:0000256" key="6">
    <source>
        <dbReference type="ARBA" id="ARBA00022692"/>
    </source>
</evidence>
<evidence type="ECO:0000256" key="12">
    <source>
        <dbReference type="ARBA" id="ARBA00023139"/>
    </source>
</evidence>
<keyword evidence="8" id="KW-0625">Polysaccharide transport</keyword>
<keyword evidence="11" id="KW-0472">Membrane</keyword>
<evidence type="ECO:0000256" key="1">
    <source>
        <dbReference type="ARBA" id="ARBA00004571"/>
    </source>
</evidence>
<dbReference type="InterPro" id="IPR054765">
    <property type="entry name" value="SLBB_dom"/>
</dbReference>
<proteinExistence type="inferred from homology"/>
<dbReference type="GO" id="GO:0015288">
    <property type="term" value="F:porin activity"/>
    <property type="evidence" value="ECO:0007669"/>
    <property type="project" value="UniProtKB-KW"/>
</dbReference>
<evidence type="ECO:0000256" key="11">
    <source>
        <dbReference type="ARBA" id="ARBA00023136"/>
    </source>
</evidence>
<reference evidence="17 18" key="1">
    <citation type="journal article" date="2016" name="Gene">
        <title>PacBio SMRT assembly of a complex multi-replicon genome reveals chlorocatechol degradative operon in a region of genome plasticity.</title>
        <authorList>
            <person name="Ricker N."/>
            <person name="Shen S.Y."/>
            <person name="Goordial J."/>
            <person name="Jin S."/>
            <person name="Fulthorpe R.R."/>
        </authorList>
    </citation>
    <scope>NUCLEOTIDE SEQUENCE [LARGE SCALE GENOMIC DNA]</scope>
    <source>
        <strain evidence="17 18">OLGA172</strain>
    </source>
</reference>
<dbReference type="STRING" id="1804984.AYM40_25195"/>
<evidence type="ECO:0000256" key="13">
    <source>
        <dbReference type="ARBA" id="ARBA00023237"/>
    </source>
</evidence>
<dbReference type="GO" id="GO:0009279">
    <property type="term" value="C:cell outer membrane"/>
    <property type="evidence" value="ECO:0007669"/>
    <property type="project" value="UniProtKB-SubCell"/>
</dbReference>
<keyword evidence="14" id="KW-0449">Lipoprotein</keyword>
<evidence type="ECO:0000256" key="2">
    <source>
        <dbReference type="ARBA" id="ARBA00009450"/>
    </source>
</evidence>
<dbReference type="GO" id="GO:0015159">
    <property type="term" value="F:polysaccharide transmembrane transporter activity"/>
    <property type="evidence" value="ECO:0007669"/>
    <property type="project" value="InterPro"/>
</dbReference>
<keyword evidence="12" id="KW-0564">Palmitate</keyword>
<organism evidence="17 18">
    <name type="scientific">Paraburkholderia phytofirmans OLGA172</name>
    <dbReference type="NCBI Taxonomy" id="1417228"/>
    <lineage>
        <taxon>Bacteria</taxon>
        <taxon>Pseudomonadati</taxon>
        <taxon>Pseudomonadota</taxon>
        <taxon>Betaproteobacteria</taxon>
        <taxon>Burkholderiales</taxon>
        <taxon>Burkholderiaceae</taxon>
        <taxon>Paraburkholderia</taxon>
    </lineage>
</organism>
<dbReference type="Pfam" id="PF02563">
    <property type="entry name" value="Poly_export"/>
    <property type="match status" value="1"/>
</dbReference>
<evidence type="ECO:0000256" key="7">
    <source>
        <dbReference type="ARBA" id="ARBA00022729"/>
    </source>
</evidence>
<evidence type="ECO:0000256" key="3">
    <source>
        <dbReference type="ARBA" id="ARBA00022448"/>
    </source>
</evidence>
<keyword evidence="9" id="KW-0406">Ion transport</keyword>
<dbReference type="PANTHER" id="PTHR33619:SF3">
    <property type="entry name" value="POLYSACCHARIDE EXPORT PROTEIN GFCE-RELATED"/>
    <property type="match status" value="1"/>
</dbReference>
<keyword evidence="5" id="KW-0762">Sugar transport</keyword>
<dbReference type="EMBL" id="CP014579">
    <property type="protein sequence ID" value="ANB77486.1"/>
    <property type="molecule type" value="Genomic_DNA"/>
</dbReference>
<dbReference type="GO" id="GO:0046930">
    <property type="term" value="C:pore complex"/>
    <property type="evidence" value="ECO:0007669"/>
    <property type="project" value="UniProtKB-KW"/>
</dbReference>
<protein>
    <submittedName>
        <fullName evidence="17">Sugar ABC transporter substrate-binding protein</fullName>
    </submittedName>
</protein>
<dbReference type="PANTHER" id="PTHR33619">
    <property type="entry name" value="POLYSACCHARIDE EXPORT PROTEIN GFCE-RELATED"/>
    <property type="match status" value="1"/>
</dbReference>
<feature type="domain" description="Polysaccharide export protein N-terminal" evidence="15">
    <location>
        <begin position="54"/>
        <end position="146"/>
    </location>
</feature>
<dbReference type="Gene3D" id="3.10.560.10">
    <property type="entry name" value="Outer membrane lipoprotein wza domain like"/>
    <property type="match status" value="2"/>
</dbReference>